<accession>S4GT65</accession>
<organism evidence="1 2">
    <name type="scientific">Gardnerella vaginalis JCP8108</name>
    <dbReference type="NCBI Taxonomy" id="1261066"/>
    <lineage>
        <taxon>Bacteria</taxon>
        <taxon>Bacillati</taxon>
        <taxon>Actinomycetota</taxon>
        <taxon>Actinomycetes</taxon>
        <taxon>Bifidobacteriales</taxon>
        <taxon>Bifidobacteriaceae</taxon>
        <taxon>Gardnerella</taxon>
    </lineage>
</organism>
<dbReference type="EMBL" id="ATJJ01000165">
    <property type="protein sequence ID" value="EPI45136.1"/>
    <property type="molecule type" value="Genomic_DNA"/>
</dbReference>
<protein>
    <submittedName>
        <fullName evidence="1">Uncharacterized protein</fullName>
    </submittedName>
</protein>
<proteinExistence type="predicted"/>
<comment type="caution">
    <text evidence="1">The sequence shown here is derived from an EMBL/GenBank/DDBJ whole genome shotgun (WGS) entry which is preliminary data.</text>
</comment>
<evidence type="ECO:0000313" key="1">
    <source>
        <dbReference type="EMBL" id="EPI45136.1"/>
    </source>
</evidence>
<name>S4GT65_GARVA</name>
<dbReference type="HOGENOM" id="CLU_3310275_0_0_11"/>
<evidence type="ECO:0000313" key="2">
    <source>
        <dbReference type="Proteomes" id="UP000014521"/>
    </source>
</evidence>
<reference evidence="1 2" key="1">
    <citation type="submission" date="2013-06" db="EMBL/GenBank/DDBJ databases">
        <authorList>
            <person name="Weinstock G."/>
            <person name="Sodergren E."/>
            <person name="Lobos E.A."/>
            <person name="Fulton L."/>
            <person name="Fulton R."/>
            <person name="Courtney L."/>
            <person name="Fronick C."/>
            <person name="O'Laughlin M."/>
            <person name="Godfrey J."/>
            <person name="Wilson R.M."/>
            <person name="Miner T."/>
            <person name="Farmer C."/>
            <person name="Delehaunty K."/>
            <person name="Cordes M."/>
            <person name="Minx P."/>
            <person name="Tomlinson C."/>
            <person name="Chen J."/>
            <person name="Wollam A."/>
            <person name="Pepin K.H."/>
            <person name="Bhonagiri V."/>
            <person name="Zhang X."/>
            <person name="Warren W."/>
            <person name="Mitreva M."/>
            <person name="Mardis E.R."/>
            <person name="Wilson R.K."/>
        </authorList>
    </citation>
    <scope>NUCLEOTIDE SEQUENCE [LARGE SCALE GENOMIC DNA]</scope>
    <source>
        <strain evidence="1 2">JCP8108</strain>
    </source>
</reference>
<dbReference type="Proteomes" id="UP000014521">
    <property type="component" value="Unassembled WGS sequence"/>
</dbReference>
<gene>
    <name evidence="1" type="ORF">HMPREF1581_01515</name>
</gene>
<sequence>MFTVKLLLESKHYLSMLVRRVPACANKIHKKLGDSSANP</sequence>
<dbReference type="AlphaFoldDB" id="S4GT65"/>